<accession>A0A2H3DD28</accession>
<name>A0A2H3DD28_ARMGA</name>
<gene>
    <name evidence="3" type="ORF">ARMGADRAFT_1033764</name>
</gene>
<keyword evidence="2" id="KW-1133">Transmembrane helix</keyword>
<evidence type="ECO:0000256" key="1">
    <source>
        <dbReference type="SAM" id="MobiDB-lite"/>
    </source>
</evidence>
<dbReference type="Proteomes" id="UP000217790">
    <property type="component" value="Unassembled WGS sequence"/>
</dbReference>
<feature type="compositionally biased region" description="Acidic residues" evidence="1">
    <location>
        <begin position="278"/>
        <end position="292"/>
    </location>
</feature>
<dbReference type="OrthoDB" id="3250313at2759"/>
<reference evidence="4" key="1">
    <citation type="journal article" date="2017" name="Nat. Ecol. Evol.">
        <title>Genome expansion and lineage-specific genetic innovations in the forest pathogenic fungi Armillaria.</title>
        <authorList>
            <person name="Sipos G."/>
            <person name="Prasanna A.N."/>
            <person name="Walter M.C."/>
            <person name="O'Connor E."/>
            <person name="Balint B."/>
            <person name="Krizsan K."/>
            <person name="Kiss B."/>
            <person name="Hess J."/>
            <person name="Varga T."/>
            <person name="Slot J."/>
            <person name="Riley R."/>
            <person name="Boka B."/>
            <person name="Rigling D."/>
            <person name="Barry K."/>
            <person name="Lee J."/>
            <person name="Mihaltcheva S."/>
            <person name="LaButti K."/>
            <person name="Lipzen A."/>
            <person name="Waldron R."/>
            <person name="Moloney N.M."/>
            <person name="Sperisen C."/>
            <person name="Kredics L."/>
            <person name="Vagvoelgyi C."/>
            <person name="Patrignani A."/>
            <person name="Fitzpatrick D."/>
            <person name="Nagy I."/>
            <person name="Doyle S."/>
            <person name="Anderson J.B."/>
            <person name="Grigoriev I.V."/>
            <person name="Gueldener U."/>
            <person name="Muensterkoetter M."/>
            <person name="Nagy L.G."/>
        </authorList>
    </citation>
    <scope>NUCLEOTIDE SEQUENCE [LARGE SCALE GENOMIC DNA]</scope>
    <source>
        <strain evidence="4">Ar21-2</strain>
    </source>
</reference>
<protein>
    <submittedName>
        <fullName evidence="3">Uncharacterized protein</fullName>
    </submittedName>
</protein>
<feature type="compositionally biased region" description="Basic residues" evidence="1">
    <location>
        <begin position="305"/>
        <end position="320"/>
    </location>
</feature>
<feature type="region of interest" description="Disordered" evidence="1">
    <location>
        <begin position="265"/>
        <end position="322"/>
    </location>
</feature>
<dbReference type="AlphaFoldDB" id="A0A2H3DD28"/>
<dbReference type="EMBL" id="KZ293671">
    <property type="protein sequence ID" value="PBK88778.1"/>
    <property type="molecule type" value="Genomic_DNA"/>
</dbReference>
<evidence type="ECO:0000313" key="3">
    <source>
        <dbReference type="EMBL" id="PBK88778.1"/>
    </source>
</evidence>
<dbReference type="InParanoid" id="A0A2H3DD28"/>
<organism evidence="3 4">
    <name type="scientific">Armillaria gallica</name>
    <name type="common">Bulbous honey fungus</name>
    <name type="synonym">Armillaria bulbosa</name>
    <dbReference type="NCBI Taxonomy" id="47427"/>
    <lineage>
        <taxon>Eukaryota</taxon>
        <taxon>Fungi</taxon>
        <taxon>Dikarya</taxon>
        <taxon>Basidiomycota</taxon>
        <taxon>Agaricomycotina</taxon>
        <taxon>Agaricomycetes</taxon>
        <taxon>Agaricomycetidae</taxon>
        <taxon>Agaricales</taxon>
        <taxon>Marasmiineae</taxon>
        <taxon>Physalacriaceae</taxon>
        <taxon>Armillaria</taxon>
    </lineage>
</organism>
<keyword evidence="2" id="KW-0812">Transmembrane</keyword>
<proteinExistence type="predicted"/>
<keyword evidence="4" id="KW-1185">Reference proteome</keyword>
<evidence type="ECO:0000313" key="4">
    <source>
        <dbReference type="Proteomes" id="UP000217790"/>
    </source>
</evidence>
<evidence type="ECO:0000256" key="2">
    <source>
        <dbReference type="SAM" id="Phobius"/>
    </source>
</evidence>
<sequence length="663" mass="74351">MPESASPNTSQPTPSNKAIIYPPVILPLLIKGWSAADRKEYAAIVINEYWTWYYWEDPINEEPTSLLVPPHLDIIHPSKGPLKAAKLTQINVGIYNWLDYQWKCPQKTAQDGPTVWVQNAKGKSSEDPFHLLLCNVLGVDDNGDQFKSKLQHEVGGNSHQKIRTSSSVIRTKFAALSEVEQKKYEKLVKDKRKKVCKARAQAILKAGNLLDPTQVQRDVEVIIHPGYDKQARPLQFPEANPKMYNKITSLFQNWAETCYTKEEKLSQSLTLPPNLEDAMVESNDDDMTESNNEEGPMSKTSTSKSKAKGKVNGKGKHHGKEMHQPNVTVLHSIRNHVQVPSEPLSYSAWLSNMVQLPAIDPVLLEVSNLPPICTEPITNVLPYQTIYGGTPITGPHDNPNSFPVALNHPDAGLFPCNTPSAPAVPLILSMVPLLPVLLAMLSLLICLAVPLLPALLTMPVLRTSPLADPLRLPVIDESDTVNPSGVMVFLDQTLWPPWLVLICDTLEGLELPGPQWKMVLINWWAYWKSLQLDWCGIKEVKGPLSHMHCQDDITEDWGELEKQGIDGVVSLVTGLGFWGILCKGRMCHQKDQWDDTIEETNCSTKHTVDVVKPYSNDSKIPKLHICKAKRDIRGCDDVMMWRYQCWNLRNGIESHQCGDKQKL</sequence>
<keyword evidence="2" id="KW-0472">Membrane</keyword>
<dbReference type="STRING" id="47427.A0A2H3DD28"/>
<feature type="transmembrane region" description="Helical" evidence="2">
    <location>
        <begin position="426"/>
        <end position="452"/>
    </location>
</feature>